<feature type="region of interest" description="Disordered" evidence="1">
    <location>
        <begin position="68"/>
        <end position="90"/>
    </location>
</feature>
<name>A0ABW7Z1M3_9ACTN</name>
<evidence type="ECO:0008006" key="4">
    <source>
        <dbReference type="Google" id="ProtNLM"/>
    </source>
</evidence>
<dbReference type="Proteomes" id="UP001612741">
    <property type="component" value="Unassembled WGS sequence"/>
</dbReference>
<dbReference type="RefSeq" id="WP_397085989.1">
    <property type="nucleotide sequence ID" value="NZ_JBITGY010000008.1"/>
</dbReference>
<proteinExistence type="predicted"/>
<protein>
    <recommendedName>
        <fullName evidence="4">WXG100 family type VII secretion target</fullName>
    </recommendedName>
</protein>
<organism evidence="2 3">
    <name type="scientific">Nonomuraea typhae</name>
    <dbReference type="NCBI Taxonomy" id="2603600"/>
    <lineage>
        <taxon>Bacteria</taxon>
        <taxon>Bacillati</taxon>
        <taxon>Actinomycetota</taxon>
        <taxon>Actinomycetes</taxon>
        <taxon>Streptosporangiales</taxon>
        <taxon>Streptosporangiaceae</taxon>
        <taxon>Nonomuraea</taxon>
    </lineage>
</organism>
<keyword evidence="3" id="KW-1185">Reference proteome</keyword>
<dbReference type="EMBL" id="JBITGY010000008">
    <property type="protein sequence ID" value="MFI6501419.1"/>
    <property type="molecule type" value="Genomic_DNA"/>
</dbReference>
<reference evidence="2 3" key="1">
    <citation type="submission" date="2024-10" db="EMBL/GenBank/DDBJ databases">
        <title>The Natural Products Discovery Center: Release of the First 8490 Sequenced Strains for Exploring Actinobacteria Biosynthetic Diversity.</title>
        <authorList>
            <person name="Kalkreuter E."/>
            <person name="Kautsar S.A."/>
            <person name="Yang D."/>
            <person name="Bader C.D."/>
            <person name="Teijaro C.N."/>
            <person name="Fluegel L."/>
            <person name="Davis C.M."/>
            <person name="Simpson J.R."/>
            <person name="Lauterbach L."/>
            <person name="Steele A.D."/>
            <person name="Gui C."/>
            <person name="Meng S."/>
            <person name="Li G."/>
            <person name="Viehrig K."/>
            <person name="Ye F."/>
            <person name="Su P."/>
            <person name="Kiefer A.F."/>
            <person name="Nichols A."/>
            <person name="Cepeda A.J."/>
            <person name="Yan W."/>
            <person name="Fan B."/>
            <person name="Jiang Y."/>
            <person name="Adhikari A."/>
            <person name="Zheng C.-J."/>
            <person name="Schuster L."/>
            <person name="Cowan T.M."/>
            <person name="Smanski M.J."/>
            <person name="Chevrette M.G."/>
            <person name="De Carvalho L.P.S."/>
            <person name="Shen B."/>
        </authorList>
    </citation>
    <scope>NUCLEOTIDE SEQUENCE [LARGE SCALE GENOMIC DNA]</scope>
    <source>
        <strain evidence="2 3">NPDC050545</strain>
    </source>
</reference>
<evidence type="ECO:0000313" key="3">
    <source>
        <dbReference type="Proteomes" id="UP001612741"/>
    </source>
</evidence>
<evidence type="ECO:0000313" key="2">
    <source>
        <dbReference type="EMBL" id="MFI6501419.1"/>
    </source>
</evidence>
<accession>A0ABW7Z1M3</accession>
<gene>
    <name evidence="2" type="ORF">ACIBG2_28850</name>
</gene>
<evidence type="ECO:0000256" key="1">
    <source>
        <dbReference type="SAM" id="MobiDB-lite"/>
    </source>
</evidence>
<sequence>MAIVVREDWPGIQPKAGVLEYDVAEMRRIAGELEKALEPLKGVGVGSLDSLNNCFQLGSREMGEWQAASDLAHSVGTGGPGGPSPGKEGRGARLGLVFDMLVTHYADVVKAIRTSADIYEKHDPNGVRKA</sequence>
<comment type="caution">
    <text evidence="2">The sequence shown here is derived from an EMBL/GenBank/DDBJ whole genome shotgun (WGS) entry which is preliminary data.</text>
</comment>